<gene>
    <name evidence="1" type="ORF">ANE_LOCUS9372</name>
</gene>
<dbReference type="PANTHER" id="PTHR35317:SF38">
    <property type="entry name" value="RNA-DIRECTED DNA POLYMERASE"/>
    <property type="match status" value="1"/>
</dbReference>
<evidence type="ECO:0000313" key="1">
    <source>
        <dbReference type="EMBL" id="VVA98927.1"/>
    </source>
</evidence>
<evidence type="ECO:0008006" key="3">
    <source>
        <dbReference type="Google" id="ProtNLM"/>
    </source>
</evidence>
<dbReference type="AlphaFoldDB" id="A0A565BBB1"/>
<dbReference type="Proteomes" id="UP000489600">
    <property type="component" value="Unassembled WGS sequence"/>
</dbReference>
<reference evidence="1" key="1">
    <citation type="submission" date="2019-07" db="EMBL/GenBank/DDBJ databases">
        <authorList>
            <person name="Dittberner H."/>
        </authorList>
    </citation>
    <scope>NUCLEOTIDE SEQUENCE [LARGE SCALE GENOMIC DNA]</scope>
</reference>
<dbReference type="Pfam" id="PF14223">
    <property type="entry name" value="Retrotran_gag_2"/>
    <property type="match status" value="1"/>
</dbReference>
<proteinExistence type="predicted"/>
<dbReference type="OrthoDB" id="8063676at2759"/>
<evidence type="ECO:0000313" key="2">
    <source>
        <dbReference type="Proteomes" id="UP000489600"/>
    </source>
</evidence>
<keyword evidence="2" id="KW-1185">Reference proteome</keyword>
<organism evidence="1 2">
    <name type="scientific">Arabis nemorensis</name>
    <dbReference type="NCBI Taxonomy" id="586526"/>
    <lineage>
        <taxon>Eukaryota</taxon>
        <taxon>Viridiplantae</taxon>
        <taxon>Streptophyta</taxon>
        <taxon>Embryophyta</taxon>
        <taxon>Tracheophyta</taxon>
        <taxon>Spermatophyta</taxon>
        <taxon>Magnoliopsida</taxon>
        <taxon>eudicotyledons</taxon>
        <taxon>Gunneridae</taxon>
        <taxon>Pentapetalae</taxon>
        <taxon>rosids</taxon>
        <taxon>malvids</taxon>
        <taxon>Brassicales</taxon>
        <taxon>Brassicaceae</taxon>
        <taxon>Arabideae</taxon>
        <taxon>Arabis</taxon>
    </lineage>
</organism>
<dbReference type="EMBL" id="CABITT030000003">
    <property type="protein sequence ID" value="VVA98927.1"/>
    <property type="molecule type" value="Genomic_DNA"/>
</dbReference>
<protein>
    <recommendedName>
        <fullName evidence="3">DUF4219 domain-containing protein</fullName>
    </recommendedName>
</protein>
<dbReference type="PANTHER" id="PTHR35317">
    <property type="entry name" value="OS04G0629600 PROTEIN"/>
    <property type="match status" value="1"/>
</dbReference>
<sequence>MATVNNSDEFDYEIWAPVAKTTLIEQGLWDVVETGVPPDPSKIPELSATIRPEELSGWRDPAAKDMKAIQVLQSSLPDSVSMKTLSASSSKEVWDLLQKGNDEAKILRLEKQFEEISMGENESTDSYSDRVDEIILQLRDLKVEKSDSEFMKKLLDSSRANDGVATLLKELNEVHNMSFEGLVEYLFAIGHGYKRITEEVLLGVVKDLRSLKSTYDENMWMQEAIQSAREKEANALSAIGLEQNWGKLCGSEKKWLCFVGLIHILLLDYGFFEPRMAWF</sequence>
<accession>A0A565BBB1</accession>
<comment type="caution">
    <text evidence="1">The sequence shown here is derived from an EMBL/GenBank/DDBJ whole genome shotgun (WGS) entry which is preliminary data.</text>
</comment>
<name>A0A565BBB1_9BRAS</name>